<dbReference type="InterPro" id="IPR005846">
    <property type="entry name" value="A-D-PHexomutase_a/b/a-III"/>
</dbReference>
<gene>
    <name evidence="13" type="primary">pgm</name>
    <name evidence="13" type="ORF">IPV69_05025</name>
</gene>
<accession>A0A7M2WZD2</accession>
<dbReference type="GO" id="GO:0005975">
    <property type="term" value="P:carbohydrate metabolic process"/>
    <property type="evidence" value="ECO:0007669"/>
    <property type="project" value="InterPro"/>
</dbReference>
<name>A0A7M2WZD2_9BACT</name>
<comment type="cofactor">
    <cofactor evidence="1">
        <name>Mg(2+)</name>
        <dbReference type="ChEBI" id="CHEBI:18420"/>
    </cofactor>
</comment>
<evidence type="ECO:0000256" key="6">
    <source>
        <dbReference type="ARBA" id="ARBA00023235"/>
    </source>
</evidence>
<dbReference type="NCBIfam" id="TIGR01132">
    <property type="entry name" value="pgm"/>
    <property type="match status" value="1"/>
</dbReference>
<dbReference type="InterPro" id="IPR016066">
    <property type="entry name" value="A-D-PHexomutase_CS"/>
</dbReference>
<dbReference type="InterPro" id="IPR005843">
    <property type="entry name" value="A-D-PHexomutase_C"/>
</dbReference>
<dbReference type="Gene3D" id="3.30.310.50">
    <property type="entry name" value="Alpha-D-phosphohexomutase, C-terminal domain"/>
    <property type="match status" value="1"/>
</dbReference>
<dbReference type="Pfam" id="PF02878">
    <property type="entry name" value="PGM_PMM_I"/>
    <property type="match status" value="1"/>
</dbReference>
<proteinExistence type="inferred from homology"/>
<evidence type="ECO:0000256" key="5">
    <source>
        <dbReference type="ARBA" id="ARBA00022842"/>
    </source>
</evidence>
<dbReference type="Gene3D" id="3.40.120.10">
    <property type="entry name" value="Alpha-D-Glucose-1,6-Bisphosphate, subunit A, domain 3"/>
    <property type="match status" value="3"/>
</dbReference>
<dbReference type="GO" id="GO:0000287">
    <property type="term" value="F:magnesium ion binding"/>
    <property type="evidence" value="ECO:0007669"/>
    <property type="project" value="InterPro"/>
</dbReference>
<dbReference type="PANTHER" id="PTHR45745">
    <property type="entry name" value="PHOSPHOMANNOMUTASE 45A"/>
    <property type="match status" value="1"/>
</dbReference>
<keyword evidence="5 7" id="KW-0460">Magnesium</keyword>
<dbReference type="Pfam" id="PF02879">
    <property type="entry name" value="PGM_PMM_II"/>
    <property type="match status" value="1"/>
</dbReference>
<reference evidence="13 14" key="1">
    <citation type="submission" date="2020-10" db="EMBL/GenBank/DDBJ databases">
        <title>Wide distribution of Phycisphaera-like planctomycetes from WD2101 soil group in peatlands and genome analysis of the first cultivated representative.</title>
        <authorList>
            <person name="Dedysh S.N."/>
            <person name="Beletsky A.V."/>
            <person name="Ivanova A."/>
            <person name="Kulichevskaya I.S."/>
            <person name="Suzina N.E."/>
            <person name="Philippov D.A."/>
            <person name="Rakitin A.L."/>
            <person name="Mardanov A.V."/>
            <person name="Ravin N.V."/>
        </authorList>
    </citation>
    <scope>NUCLEOTIDE SEQUENCE [LARGE SCALE GENOMIC DNA]</scope>
    <source>
        <strain evidence="13 14">M1803</strain>
    </source>
</reference>
<protein>
    <submittedName>
        <fullName evidence="13">Phosphoglucomutase (Alpha-D-glucose-1,6-bisphosphate-dependent)</fullName>
        <ecNumber evidence="13">5.4.2.2</ecNumber>
    </submittedName>
</protein>
<comment type="similarity">
    <text evidence="2 7">Belongs to the phosphohexose mutase family.</text>
</comment>
<feature type="domain" description="Alpha-D-phosphohexomutase alpha/beta/alpha" evidence="11">
    <location>
        <begin position="211"/>
        <end position="316"/>
    </location>
</feature>
<dbReference type="PANTHER" id="PTHR45745:SF1">
    <property type="entry name" value="PHOSPHOGLUCOMUTASE 2B-RELATED"/>
    <property type="match status" value="1"/>
</dbReference>
<feature type="domain" description="Alpha-D-phosphohexomutase C-terminal" evidence="9">
    <location>
        <begin position="487"/>
        <end position="536"/>
    </location>
</feature>
<evidence type="ECO:0000256" key="2">
    <source>
        <dbReference type="ARBA" id="ARBA00010231"/>
    </source>
</evidence>
<dbReference type="Proteomes" id="UP000593765">
    <property type="component" value="Chromosome"/>
</dbReference>
<keyword evidence="3" id="KW-0597">Phosphoprotein</keyword>
<dbReference type="InterPro" id="IPR005844">
    <property type="entry name" value="A-D-PHexomutase_a/b/a-I"/>
</dbReference>
<evidence type="ECO:0000259" key="9">
    <source>
        <dbReference type="Pfam" id="PF00408"/>
    </source>
</evidence>
<sequence>MALHPLAGKPATAELLIDVAKLEREYLQRTPDVSDPRQAVSFGTSGHRGTSLDGTLTEPHILAITQAICEYRKGKGIDGPVYMGKDTHALSAASQRSALEVLAANGVETILQAGDGVTPTPVVSHAILTHNKGRKTGLADGIIITPSHNPPQDGGFKYNPPNGGPADTDITKWVQDRANELLKGGNAGVKRISLEAAFKAATTHQQDLVQPYVRDLSSVINMDAIRGSGLKLGADPLGGASSPYWGPIRDTYGLNIDIVNTRVDPTFSFMSVDHDGKIRMDCSSPYAMAGLVKLKDKYQVAFGNDPDADRHGIVTPSAGLMNPNHYLAVAIRYLLGNRPQWPTSAAVGKTLVSSGLIDRVVADLKRTLYEVPVGFKWFAPGLYDGSVCFGGEESAGASMLRRDGTVWSTDKDGIILALLAAEITAVTGKDPGVHYKELTAKFGTPYYTRIDAPATPDQKARLQKLSPEAVKATDLAGDPILARLTKAPGNNASIGGLKITTANGWFAARPSGTENIYKIYAESFKSDTHLQLIVAEAQKIVSDTL</sequence>
<keyword evidence="4 7" id="KW-0479">Metal-binding</keyword>
<organism evidence="13 14">
    <name type="scientific">Humisphaera borealis</name>
    <dbReference type="NCBI Taxonomy" id="2807512"/>
    <lineage>
        <taxon>Bacteria</taxon>
        <taxon>Pseudomonadati</taxon>
        <taxon>Planctomycetota</taxon>
        <taxon>Phycisphaerae</taxon>
        <taxon>Tepidisphaerales</taxon>
        <taxon>Tepidisphaeraceae</taxon>
        <taxon>Humisphaera</taxon>
    </lineage>
</organism>
<feature type="domain" description="Alpha-D-phosphohexomutase alpha/beta/alpha" evidence="10">
    <location>
        <begin position="41"/>
        <end position="180"/>
    </location>
</feature>
<evidence type="ECO:0000256" key="4">
    <source>
        <dbReference type="ARBA" id="ARBA00022723"/>
    </source>
</evidence>
<evidence type="ECO:0000259" key="10">
    <source>
        <dbReference type="Pfam" id="PF02878"/>
    </source>
</evidence>
<evidence type="ECO:0000259" key="11">
    <source>
        <dbReference type="Pfam" id="PF02879"/>
    </source>
</evidence>
<dbReference type="InterPro" id="IPR016055">
    <property type="entry name" value="A-D-PHexomutase_a/b/a-I/II/III"/>
</dbReference>
<evidence type="ECO:0000313" key="14">
    <source>
        <dbReference type="Proteomes" id="UP000593765"/>
    </source>
</evidence>
<dbReference type="KEGG" id="hbs:IPV69_05025"/>
<feature type="compositionally biased region" description="Polar residues" evidence="8">
    <location>
        <begin position="41"/>
        <end position="53"/>
    </location>
</feature>
<dbReference type="RefSeq" id="WP_206293825.1">
    <property type="nucleotide sequence ID" value="NZ_CP063458.1"/>
</dbReference>
<dbReference type="GO" id="GO:0008973">
    <property type="term" value="F:phosphopentomutase activity"/>
    <property type="evidence" value="ECO:0007669"/>
    <property type="project" value="TreeGrafter"/>
</dbReference>
<keyword evidence="14" id="KW-1185">Reference proteome</keyword>
<evidence type="ECO:0000313" key="13">
    <source>
        <dbReference type="EMBL" id="QOV90724.1"/>
    </source>
</evidence>
<dbReference type="PROSITE" id="PS00710">
    <property type="entry name" value="PGM_PMM"/>
    <property type="match status" value="1"/>
</dbReference>
<dbReference type="EMBL" id="CP063458">
    <property type="protein sequence ID" value="QOV90724.1"/>
    <property type="molecule type" value="Genomic_DNA"/>
</dbReference>
<dbReference type="GO" id="GO:0004614">
    <property type="term" value="F:phosphoglucomutase activity"/>
    <property type="evidence" value="ECO:0007669"/>
    <property type="project" value="UniProtKB-EC"/>
</dbReference>
<evidence type="ECO:0000259" key="12">
    <source>
        <dbReference type="Pfam" id="PF02880"/>
    </source>
</evidence>
<dbReference type="GO" id="GO:0006166">
    <property type="term" value="P:purine ribonucleoside salvage"/>
    <property type="evidence" value="ECO:0007669"/>
    <property type="project" value="TreeGrafter"/>
</dbReference>
<dbReference type="SUPFAM" id="SSF55957">
    <property type="entry name" value="Phosphoglucomutase, C-terminal domain"/>
    <property type="match status" value="1"/>
</dbReference>
<dbReference type="EC" id="5.4.2.2" evidence="13"/>
<keyword evidence="6 13" id="KW-0413">Isomerase</keyword>
<dbReference type="InterPro" id="IPR036900">
    <property type="entry name" value="A-D-PHexomutase_C_sf"/>
</dbReference>
<evidence type="ECO:0000256" key="8">
    <source>
        <dbReference type="SAM" id="MobiDB-lite"/>
    </source>
</evidence>
<evidence type="ECO:0000256" key="1">
    <source>
        <dbReference type="ARBA" id="ARBA00001946"/>
    </source>
</evidence>
<dbReference type="SUPFAM" id="SSF53738">
    <property type="entry name" value="Phosphoglucomutase, first 3 domains"/>
    <property type="match status" value="3"/>
</dbReference>
<dbReference type="Pfam" id="PF00408">
    <property type="entry name" value="PGM_PMM_IV"/>
    <property type="match status" value="1"/>
</dbReference>
<dbReference type="Pfam" id="PF02880">
    <property type="entry name" value="PGM_PMM_III"/>
    <property type="match status" value="1"/>
</dbReference>
<dbReference type="InterPro" id="IPR005845">
    <property type="entry name" value="A-D-PHexomutase_a/b/a-II"/>
</dbReference>
<dbReference type="AlphaFoldDB" id="A0A7M2WZD2"/>
<feature type="region of interest" description="Disordered" evidence="8">
    <location>
        <begin position="30"/>
        <end position="53"/>
    </location>
</feature>
<evidence type="ECO:0000256" key="7">
    <source>
        <dbReference type="RuleBase" id="RU004326"/>
    </source>
</evidence>
<feature type="domain" description="Alpha-D-phosphohexomutase alpha/beta/alpha" evidence="12">
    <location>
        <begin position="322"/>
        <end position="442"/>
    </location>
</feature>
<dbReference type="InterPro" id="IPR005852">
    <property type="entry name" value="PGM_a-D-Glc-sp"/>
</dbReference>
<dbReference type="CDD" id="cd05801">
    <property type="entry name" value="PGM_like3"/>
    <property type="match status" value="1"/>
</dbReference>
<evidence type="ECO:0000256" key="3">
    <source>
        <dbReference type="ARBA" id="ARBA00022553"/>
    </source>
</evidence>